<organism evidence="2 3">
    <name type="scientific">Vagococcus allomyrinae</name>
    <dbReference type="NCBI Taxonomy" id="2794353"/>
    <lineage>
        <taxon>Bacteria</taxon>
        <taxon>Bacillati</taxon>
        <taxon>Bacillota</taxon>
        <taxon>Bacilli</taxon>
        <taxon>Lactobacillales</taxon>
        <taxon>Enterococcaceae</taxon>
        <taxon>Vagococcus</taxon>
    </lineage>
</organism>
<keyword evidence="1" id="KW-1133">Transmembrane helix</keyword>
<protein>
    <submittedName>
        <fullName evidence="2">Uncharacterized protein</fullName>
    </submittedName>
</protein>
<evidence type="ECO:0000256" key="1">
    <source>
        <dbReference type="SAM" id="Phobius"/>
    </source>
</evidence>
<dbReference type="EMBL" id="JAEEGA010000023">
    <property type="protein sequence ID" value="MBP1044143.1"/>
    <property type="molecule type" value="Genomic_DNA"/>
</dbReference>
<keyword evidence="3" id="KW-1185">Reference proteome</keyword>
<dbReference type="RefSeq" id="WP_209532372.1">
    <property type="nucleotide sequence ID" value="NZ_JAEEGA010000023.1"/>
</dbReference>
<dbReference type="Proteomes" id="UP000674938">
    <property type="component" value="Unassembled WGS sequence"/>
</dbReference>
<gene>
    <name evidence="2" type="ORF">I6N95_24335</name>
</gene>
<reference evidence="2" key="1">
    <citation type="submission" date="2020-12" db="EMBL/GenBank/DDBJ databases">
        <title>Vagococcus allomyrinae sp. nov. and Enterococcus lavae sp. nov., isolated from the larvae of Allomyrina dichotoma.</title>
        <authorList>
            <person name="Lee S.D."/>
        </authorList>
    </citation>
    <scope>NUCLEOTIDE SEQUENCE</scope>
    <source>
        <strain evidence="2">BWB3-3</strain>
    </source>
</reference>
<evidence type="ECO:0000313" key="2">
    <source>
        <dbReference type="EMBL" id="MBP1044143.1"/>
    </source>
</evidence>
<dbReference type="AlphaFoldDB" id="A0A940SZ77"/>
<name>A0A940SZ77_9ENTE</name>
<comment type="caution">
    <text evidence="2">The sequence shown here is derived from an EMBL/GenBank/DDBJ whole genome shotgun (WGS) entry which is preliminary data.</text>
</comment>
<sequence length="67" mass="8004">MVGIRRIGLVFVILVIGICLGSLGVKTALLIVTPLFFLWFMVWDERSYRRHTRKQHYQSDRAYSYRR</sequence>
<keyword evidence="1" id="KW-0472">Membrane</keyword>
<proteinExistence type="predicted"/>
<keyword evidence="1" id="KW-0812">Transmembrane</keyword>
<evidence type="ECO:0000313" key="3">
    <source>
        <dbReference type="Proteomes" id="UP000674938"/>
    </source>
</evidence>
<feature type="transmembrane region" description="Helical" evidence="1">
    <location>
        <begin position="7"/>
        <end position="40"/>
    </location>
</feature>
<accession>A0A940SZ77</accession>